<dbReference type="Proteomes" id="UP000053480">
    <property type="component" value="Unassembled WGS sequence"/>
</dbReference>
<comment type="caution">
    <text evidence="1">The sequence shown here is derived from an EMBL/GenBank/DDBJ whole genome shotgun (WGS) entry which is preliminary data.</text>
</comment>
<gene>
    <name evidence="1" type="ORF">TQ35_0001660</name>
</gene>
<organism evidence="1 2">
    <name type="scientific">Candidatus Aramenus sulfurataquae</name>
    <dbReference type="NCBI Taxonomy" id="1326980"/>
    <lineage>
        <taxon>Archaea</taxon>
        <taxon>Thermoproteota</taxon>
        <taxon>Thermoprotei</taxon>
        <taxon>Sulfolobales</taxon>
        <taxon>Sulfolobaceae</taxon>
        <taxon>Candidatus Aramenus</taxon>
    </lineage>
</organism>
<dbReference type="EMBL" id="JZWS03000001">
    <property type="protein sequence ID" value="MEW9490901.1"/>
    <property type="molecule type" value="Genomic_DNA"/>
</dbReference>
<proteinExistence type="predicted"/>
<sequence length="101" mass="11703">MSEEDSEIDVSQEETEEKVTEEEEDSEFPAVSLQDIELLMKNTEIWHELLKGKISVEEAKKILEENASQLESRSTSKKQRKKSPEKKLKRKEPRSELNAQG</sequence>
<name>A0ACC6TME2_9CREN</name>
<evidence type="ECO:0000313" key="2">
    <source>
        <dbReference type="Proteomes" id="UP000053480"/>
    </source>
</evidence>
<reference evidence="1" key="1">
    <citation type="submission" date="2024-07" db="EMBL/GenBank/DDBJ databases">
        <title>Metagenome and Metagenome-Assembled Genomes of Archaea from a hot spring from the geothermal field of Los Azufres, Mexico.</title>
        <authorList>
            <person name="Marin-Paredes R."/>
            <person name="Martinez-Romero E."/>
            <person name="Servin-Garciduenas L.E."/>
        </authorList>
    </citation>
    <scope>NUCLEOTIDE SEQUENCE</scope>
    <source>
        <strain evidence="1">AZ1-454</strain>
    </source>
</reference>
<accession>A0ACC6TME2</accession>
<evidence type="ECO:0000313" key="1">
    <source>
        <dbReference type="EMBL" id="MEW9490901.1"/>
    </source>
</evidence>
<protein>
    <submittedName>
        <fullName evidence="1">RNA polymerase subunit Rpo13</fullName>
    </submittedName>
</protein>